<reference evidence="13" key="1">
    <citation type="submission" date="2020-05" db="UniProtKB">
        <authorList>
            <consortium name="EnsemblMetazoa"/>
        </authorList>
    </citation>
    <scope>IDENTIFICATION</scope>
    <source>
        <strain evidence="13">USDA</strain>
    </source>
</reference>
<dbReference type="InterPro" id="IPR042013">
    <property type="entry name" value="PHF7/G2E3_ePHD"/>
</dbReference>
<feature type="compositionally biased region" description="Polar residues" evidence="10">
    <location>
        <begin position="366"/>
        <end position="383"/>
    </location>
</feature>
<comment type="subcellular location">
    <subcellularLocation>
        <location evidence="1">Nucleus</location>
    </subcellularLocation>
</comment>
<dbReference type="Gene3D" id="3.30.40.10">
    <property type="entry name" value="Zinc/RING finger domain, C3HC4 (zinc finger)"/>
    <property type="match status" value="2"/>
</dbReference>
<dbReference type="STRING" id="35570.A0A1I8PEK2"/>
<feature type="region of interest" description="Disordered" evidence="10">
    <location>
        <begin position="699"/>
        <end position="726"/>
    </location>
</feature>
<dbReference type="Pfam" id="PF13771">
    <property type="entry name" value="zf-HC5HC2H"/>
    <property type="match status" value="1"/>
</dbReference>
<dbReference type="InterPro" id="IPR011011">
    <property type="entry name" value="Znf_FYVE_PHD"/>
</dbReference>
<dbReference type="InterPro" id="IPR013083">
    <property type="entry name" value="Znf_RING/FYVE/PHD"/>
</dbReference>
<feature type="compositionally biased region" description="Low complexity" evidence="10">
    <location>
        <begin position="700"/>
        <end position="710"/>
    </location>
</feature>
<comment type="pathway">
    <text evidence="2">Protein modification; protein ubiquitination.</text>
</comment>
<accession>A0A1I8PEK2</accession>
<evidence type="ECO:0008006" key="15">
    <source>
        <dbReference type="Google" id="ProtNLM"/>
    </source>
</evidence>
<dbReference type="KEGG" id="scac:106084225"/>
<organism evidence="13 14">
    <name type="scientific">Stomoxys calcitrans</name>
    <name type="common">Stable fly</name>
    <name type="synonym">Conops calcitrans</name>
    <dbReference type="NCBI Taxonomy" id="35570"/>
    <lineage>
        <taxon>Eukaryota</taxon>
        <taxon>Metazoa</taxon>
        <taxon>Ecdysozoa</taxon>
        <taxon>Arthropoda</taxon>
        <taxon>Hexapoda</taxon>
        <taxon>Insecta</taxon>
        <taxon>Pterygota</taxon>
        <taxon>Neoptera</taxon>
        <taxon>Endopterygota</taxon>
        <taxon>Diptera</taxon>
        <taxon>Brachycera</taxon>
        <taxon>Muscomorpha</taxon>
        <taxon>Muscoidea</taxon>
        <taxon>Muscidae</taxon>
        <taxon>Stomoxys</taxon>
    </lineage>
</organism>
<evidence type="ECO:0000256" key="10">
    <source>
        <dbReference type="SAM" id="MobiDB-lite"/>
    </source>
</evidence>
<dbReference type="VEuPathDB" id="VectorBase:SCAU007347"/>
<evidence type="ECO:0000256" key="2">
    <source>
        <dbReference type="ARBA" id="ARBA00004906"/>
    </source>
</evidence>
<dbReference type="GO" id="GO:0008270">
    <property type="term" value="F:zinc ion binding"/>
    <property type="evidence" value="ECO:0007669"/>
    <property type="project" value="UniProtKB-KW"/>
</dbReference>
<sequence>MDKCFLCKSDKKDSLQYGEFLRNKKMGIGVHTYCLYLSSNLTQNGDDSEGILGFLKPDIDKEQARTSHLKCFYCHKRYANIGCCEKRCRRTFHLICGLENGAENQFCKSFKSFCHTHRRKHASKIPAPNTNCLICYDILREPNESFNPIKMILSPCCRNGWYHKLCLQKLANTAGYFFKCPLCNDAHVFRQSLPVRGIFIPNQDAAWELEPNAFAELLERPSECSAIKCVNRQGRNHSSSKNPLIFCTTCGSTAMHRLCLAPSTSRFYCADCTIAREEQNSGRGSPRSPPNMNEGAENDEIDVCNVSDQENIPCLIEDSHTGYRNKIDIDPIDEEIKLAKRSTRRLSSTGSLVEPVLVSRKEDMESNNSSKCNDTLTVSSTTKEYWKPSKSRARRHNVLPTNNNNSSDEEETPKRSSPRSRTLMLLPSSEDNGNDGITTRKCQRSKAKKLSMSSEECLIRKQSARETTQRSVSTEENHIEGNFEVHSKIARKEVKWNTIIECSDEDSDEDVLDWYCGSDQTTKATEISDVNTEESDEDDDPLEIIMKYEKNRCAAQSTQNEINSNNMDVSCIALRTRRKSVTCEQQGAKNAVIARDLVKLTQRRKTVCSQTSVEKEKHHRRKENRFPSRKTSSIHNISEIFDKQCETDEEKFDSVILHEHVQCGNNNKESDNLSAFEISCIANRTRKRKKLNLPTVVEDSSCSTRSTGSSQPTFYDNHRNNRANAKPSGSAYLEVWPKQNVDIAFISSKNKPEHLKIPNRSNLSTQKKSN</sequence>
<dbReference type="PROSITE" id="PS51805">
    <property type="entry name" value="EPHD"/>
    <property type="match status" value="1"/>
</dbReference>
<evidence type="ECO:0000313" key="14">
    <source>
        <dbReference type="Proteomes" id="UP000095300"/>
    </source>
</evidence>
<dbReference type="PANTHER" id="PTHR12420">
    <property type="entry name" value="PHD FINGER PROTEIN"/>
    <property type="match status" value="1"/>
</dbReference>
<evidence type="ECO:0000256" key="6">
    <source>
        <dbReference type="ARBA" id="ARBA00022786"/>
    </source>
</evidence>
<keyword evidence="3" id="KW-0808">Transferase</keyword>
<feature type="region of interest" description="Disordered" evidence="10">
    <location>
        <begin position="609"/>
        <end position="631"/>
    </location>
</feature>
<dbReference type="PANTHER" id="PTHR12420:SF42">
    <property type="entry name" value="G2_M PHASE-SPECIFIC E3 UBIQUITIN-PROTEIN LIGASE"/>
    <property type="match status" value="1"/>
</dbReference>
<dbReference type="CDD" id="cd15669">
    <property type="entry name" value="ePHD_PHF7_G2E3_like"/>
    <property type="match status" value="1"/>
</dbReference>
<keyword evidence="8" id="KW-0539">Nucleus</keyword>
<feature type="region of interest" description="Disordered" evidence="10">
    <location>
        <begin position="357"/>
        <end position="445"/>
    </location>
</feature>
<keyword evidence="14" id="KW-1185">Reference proteome</keyword>
<dbReference type="InterPro" id="IPR001841">
    <property type="entry name" value="Znf_RING"/>
</dbReference>
<gene>
    <name evidence="13" type="primary">106084225</name>
</gene>
<evidence type="ECO:0000313" key="13">
    <source>
        <dbReference type="EnsemblMetazoa" id="SCAU007347-PA"/>
    </source>
</evidence>
<keyword evidence="5 9" id="KW-0863">Zinc-finger</keyword>
<evidence type="ECO:0000256" key="9">
    <source>
        <dbReference type="PROSITE-ProRule" id="PRU00175"/>
    </source>
</evidence>
<dbReference type="InterPro" id="IPR034732">
    <property type="entry name" value="EPHD"/>
</dbReference>
<keyword evidence="6" id="KW-0833">Ubl conjugation pathway</keyword>
<dbReference type="AlphaFoldDB" id="A0A1I8PEK2"/>
<dbReference type="Proteomes" id="UP000095300">
    <property type="component" value="Unassembled WGS sequence"/>
</dbReference>
<evidence type="ECO:0000259" key="11">
    <source>
        <dbReference type="PROSITE" id="PS50089"/>
    </source>
</evidence>
<evidence type="ECO:0000256" key="7">
    <source>
        <dbReference type="ARBA" id="ARBA00022833"/>
    </source>
</evidence>
<dbReference type="GO" id="GO:0005634">
    <property type="term" value="C:nucleus"/>
    <property type="evidence" value="ECO:0007669"/>
    <property type="project" value="TreeGrafter"/>
</dbReference>
<proteinExistence type="predicted"/>
<feature type="domain" description="RING-type" evidence="11">
    <location>
        <begin position="132"/>
        <end position="184"/>
    </location>
</feature>
<evidence type="ECO:0000256" key="8">
    <source>
        <dbReference type="ARBA" id="ARBA00023242"/>
    </source>
</evidence>
<dbReference type="EnsemblMetazoa" id="SCAU007347-RA">
    <property type="protein sequence ID" value="SCAU007347-PA"/>
    <property type="gene ID" value="SCAU007347"/>
</dbReference>
<evidence type="ECO:0000256" key="3">
    <source>
        <dbReference type="ARBA" id="ARBA00022679"/>
    </source>
</evidence>
<name>A0A1I8PEK2_STOCA</name>
<evidence type="ECO:0000256" key="1">
    <source>
        <dbReference type="ARBA" id="ARBA00004123"/>
    </source>
</evidence>
<dbReference type="PROSITE" id="PS50089">
    <property type="entry name" value="ZF_RING_2"/>
    <property type="match status" value="1"/>
</dbReference>
<keyword evidence="4" id="KW-0479">Metal-binding</keyword>
<dbReference type="OrthoDB" id="512616at2759"/>
<dbReference type="InterPro" id="IPR051188">
    <property type="entry name" value="PHD-type_Zinc_Finger"/>
</dbReference>
<dbReference type="Pfam" id="PF26054">
    <property type="entry name" value="PHD_G2E3"/>
    <property type="match status" value="1"/>
</dbReference>
<dbReference type="SUPFAM" id="SSF57903">
    <property type="entry name" value="FYVE/PHD zinc finger"/>
    <property type="match status" value="1"/>
</dbReference>
<keyword evidence="7" id="KW-0862">Zinc</keyword>
<feature type="domain" description="PHD-type" evidence="12">
    <location>
        <begin position="1"/>
        <end position="118"/>
    </location>
</feature>
<evidence type="ECO:0000256" key="4">
    <source>
        <dbReference type="ARBA" id="ARBA00022723"/>
    </source>
</evidence>
<evidence type="ECO:0000256" key="5">
    <source>
        <dbReference type="ARBA" id="ARBA00022771"/>
    </source>
</evidence>
<protein>
    <recommendedName>
        <fullName evidence="15">PHD-type domain-containing protein</fullName>
    </recommendedName>
</protein>
<evidence type="ECO:0000259" key="12">
    <source>
        <dbReference type="PROSITE" id="PS51805"/>
    </source>
</evidence>
<dbReference type="InterPro" id="IPR059102">
    <property type="entry name" value="PHD_PHF7/G2E3-like"/>
</dbReference>